<comment type="similarity">
    <text evidence="1 2">Belongs to the small heat shock protein (HSP20) family.</text>
</comment>
<dbReference type="Proteomes" id="UP001152798">
    <property type="component" value="Chromosome 6"/>
</dbReference>
<evidence type="ECO:0000259" key="3">
    <source>
        <dbReference type="PROSITE" id="PS01031"/>
    </source>
</evidence>
<reference evidence="4" key="1">
    <citation type="submission" date="2022-01" db="EMBL/GenBank/DDBJ databases">
        <authorList>
            <person name="King R."/>
        </authorList>
    </citation>
    <scope>NUCLEOTIDE SEQUENCE</scope>
</reference>
<name>A0A9P0HNE3_NEZVI</name>
<evidence type="ECO:0000313" key="5">
    <source>
        <dbReference type="Proteomes" id="UP001152798"/>
    </source>
</evidence>
<keyword evidence="5" id="KW-1185">Reference proteome</keyword>
<dbReference type="Pfam" id="PF00011">
    <property type="entry name" value="HSP20"/>
    <property type="match status" value="1"/>
</dbReference>
<feature type="non-terminal residue" evidence="4">
    <location>
        <position position="207"/>
    </location>
</feature>
<dbReference type="EMBL" id="OV725082">
    <property type="protein sequence ID" value="CAH1405095.1"/>
    <property type="molecule type" value="Genomic_DNA"/>
</dbReference>
<evidence type="ECO:0000313" key="4">
    <source>
        <dbReference type="EMBL" id="CAH1405095.1"/>
    </source>
</evidence>
<dbReference type="OrthoDB" id="1431247at2759"/>
<dbReference type="PROSITE" id="PS01031">
    <property type="entry name" value="SHSP"/>
    <property type="match status" value="1"/>
</dbReference>
<dbReference type="InterPro" id="IPR008978">
    <property type="entry name" value="HSP20-like_chaperone"/>
</dbReference>
<dbReference type="InterPro" id="IPR002068">
    <property type="entry name" value="A-crystallin/Hsp20_dom"/>
</dbReference>
<sequence>MFKIHKTHAMSGRGRQVVYNVRRFISDKFAGRPPIESKKSAPVSSNLPCIVKNGITPLNMPYIGINRIRNPITIPTIMSSFFNKTFNDLARELLLIEPIKSAEPVAVGSKQPFNTAAEFTDKGMTIAIEMKGFKEEDINVRVEGPWLVVEGQSSVTVPEVEGGGLHVRHVIRRYEVPPNSDVANIKSAFKAETLTITVPTLIPKVSR</sequence>
<evidence type="ECO:0000256" key="2">
    <source>
        <dbReference type="RuleBase" id="RU003616"/>
    </source>
</evidence>
<feature type="domain" description="SHSP" evidence="3">
    <location>
        <begin position="104"/>
        <end position="207"/>
    </location>
</feature>
<dbReference type="CDD" id="cd06464">
    <property type="entry name" value="ACD_sHsps-like"/>
    <property type="match status" value="1"/>
</dbReference>
<proteinExistence type="inferred from homology"/>
<protein>
    <recommendedName>
        <fullName evidence="3">SHSP domain-containing protein</fullName>
    </recommendedName>
</protein>
<evidence type="ECO:0000256" key="1">
    <source>
        <dbReference type="PROSITE-ProRule" id="PRU00285"/>
    </source>
</evidence>
<gene>
    <name evidence="4" type="ORF">NEZAVI_LOCUS13382</name>
</gene>
<dbReference type="AlphaFoldDB" id="A0A9P0HNE3"/>
<dbReference type="Gene3D" id="2.60.40.790">
    <property type="match status" value="1"/>
</dbReference>
<accession>A0A9P0HNE3</accession>
<dbReference type="SUPFAM" id="SSF49764">
    <property type="entry name" value="HSP20-like chaperones"/>
    <property type="match status" value="1"/>
</dbReference>
<organism evidence="4 5">
    <name type="scientific">Nezara viridula</name>
    <name type="common">Southern green stink bug</name>
    <name type="synonym">Cimex viridulus</name>
    <dbReference type="NCBI Taxonomy" id="85310"/>
    <lineage>
        <taxon>Eukaryota</taxon>
        <taxon>Metazoa</taxon>
        <taxon>Ecdysozoa</taxon>
        <taxon>Arthropoda</taxon>
        <taxon>Hexapoda</taxon>
        <taxon>Insecta</taxon>
        <taxon>Pterygota</taxon>
        <taxon>Neoptera</taxon>
        <taxon>Paraneoptera</taxon>
        <taxon>Hemiptera</taxon>
        <taxon>Heteroptera</taxon>
        <taxon>Panheteroptera</taxon>
        <taxon>Pentatomomorpha</taxon>
        <taxon>Pentatomoidea</taxon>
        <taxon>Pentatomidae</taxon>
        <taxon>Pentatominae</taxon>
        <taxon>Nezara</taxon>
    </lineage>
</organism>